<name>A0A4S4JUA8_ALKAL</name>
<accession>A0A4S4JUA8</accession>
<sequence>MIISEKLTQKELLKLLVDINSRAEANEDLQVSEVVEEIVERLKSYV</sequence>
<proteinExistence type="predicted"/>
<gene>
    <name evidence="1" type="ORF">AJ85_00285</name>
</gene>
<dbReference type="RefSeq" id="WP_160173387.1">
    <property type="nucleotide sequence ID" value="NZ_ALPT02000007.1"/>
</dbReference>
<evidence type="ECO:0000313" key="2">
    <source>
        <dbReference type="Proteomes" id="UP000297014"/>
    </source>
</evidence>
<evidence type="ECO:0000313" key="1">
    <source>
        <dbReference type="EMBL" id="THG88735.1"/>
    </source>
</evidence>
<dbReference type="Proteomes" id="UP000297014">
    <property type="component" value="Unassembled WGS sequence"/>
</dbReference>
<dbReference type="EMBL" id="JALP01000319">
    <property type="protein sequence ID" value="THG88735.1"/>
    <property type="molecule type" value="Genomic_DNA"/>
</dbReference>
<protein>
    <submittedName>
        <fullName evidence="1">Uncharacterized protein</fullName>
    </submittedName>
</protein>
<dbReference type="AlphaFoldDB" id="A0A4S4JUA8"/>
<reference evidence="1 2" key="1">
    <citation type="submission" date="2014-01" db="EMBL/GenBank/DDBJ databases">
        <title>Draft genome sequencing of Bacillus alcalophilus CGMCC 1.3604.</title>
        <authorList>
            <person name="Yang J."/>
            <person name="Diao L."/>
            <person name="Yang S."/>
        </authorList>
    </citation>
    <scope>NUCLEOTIDE SEQUENCE [LARGE SCALE GENOMIC DNA]</scope>
    <source>
        <strain evidence="1 2">CGMCC 1.3604</strain>
    </source>
</reference>
<comment type="caution">
    <text evidence="1">The sequence shown here is derived from an EMBL/GenBank/DDBJ whole genome shotgun (WGS) entry which is preliminary data.</text>
</comment>
<organism evidence="1 2">
    <name type="scientific">Alkalihalobacillus alcalophilus ATCC 27647 = CGMCC 1.3604</name>
    <dbReference type="NCBI Taxonomy" id="1218173"/>
    <lineage>
        <taxon>Bacteria</taxon>
        <taxon>Bacillati</taxon>
        <taxon>Bacillota</taxon>
        <taxon>Bacilli</taxon>
        <taxon>Bacillales</taxon>
        <taxon>Bacillaceae</taxon>
        <taxon>Alkalihalobacillus</taxon>
    </lineage>
</organism>